<proteinExistence type="predicted"/>
<dbReference type="GO" id="GO:0022857">
    <property type="term" value="F:transmembrane transporter activity"/>
    <property type="evidence" value="ECO:0007669"/>
    <property type="project" value="InterPro"/>
</dbReference>
<dbReference type="Pfam" id="PF07690">
    <property type="entry name" value="MFS_1"/>
    <property type="match status" value="1"/>
</dbReference>
<reference evidence="9 10" key="1">
    <citation type="submission" date="2018-03" db="EMBL/GenBank/DDBJ databases">
        <title>Genomic Encyclopedia of Type Strains, Phase III (KMG-III): the genomes of soil and plant-associated and newly described type strains.</title>
        <authorList>
            <person name="Whitman W."/>
        </authorList>
    </citation>
    <scope>NUCLEOTIDE SEQUENCE [LARGE SCALE GENOMIC DNA]</scope>
    <source>
        <strain evidence="9 10">CGMCC 1.07653</strain>
    </source>
</reference>
<dbReference type="EMBL" id="PYAV01000014">
    <property type="protein sequence ID" value="PSL42571.1"/>
    <property type="molecule type" value="Genomic_DNA"/>
</dbReference>
<dbReference type="PANTHER" id="PTHR43124:SF3">
    <property type="entry name" value="CHLORAMPHENICOL EFFLUX PUMP RV0191"/>
    <property type="match status" value="1"/>
</dbReference>
<evidence type="ECO:0000256" key="6">
    <source>
        <dbReference type="ARBA" id="ARBA00023136"/>
    </source>
</evidence>
<keyword evidence="2" id="KW-0813">Transport</keyword>
<dbReference type="GO" id="GO:0005886">
    <property type="term" value="C:plasma membrane"/>
    <property type="evidence" value="ECO:0007669"/>
    <property type="project" value="UniProtKB-SubCell"/>
</dbReference>
<accession>A0A2P8H8Q2</accession>
<keyword evidence="6 7" id="KW-0472">Membrane</keyword>
<comment type="caution">
    <text evidence="9">The sequence shown here is derived from an EMBL/GenBank/DDBJ whole genome shotgun (WGS) entry which is preliminary data.</text>
</comment>
<feature type="domain" description="Major facilitator superfamily (MFS) profile" evidence="8">
    <location>
        <begin position="1"/>
        <end position="383"/>
    </location>
</feature>
<protein>
    <submittedName>
        <fullName evidence="9">Putative MFS family arabinose efflux permease</fullName>
    </submittedName>
</protein>
<feature type="transmembrane region" description="Helical" evidence="7">
    <location>
        <begin position="161"/>
        <end position="179"/>
    </location>
</feature>
<evidence type="ECO:0000313" key="10">
    <source>
        <dbReference type="Proteomes" id="UP000242310"/>
    </source>
</evidence>
<feature type="transmembrane region" description="Helical" evidence="7">
    <location>
        <begin position="355"/>
        <end position="374"/>
    </location>
</feature>
<feature type="transmembrane region" description="Helical" evidence="7">
    <location>
        <begin position="7"/>
        <end position="29"/>
    </location>
</feature>
<feature type="transmembrane region" description="Helical" evidence="7">
    <location>
        <begin position="41"/>
        <end position="61"/>
    </location>
</feature>
<dbReference type="Proteomes" id="UP000242310">
    <property type="component" value="Unassembled WGS sequence"/>
</dbReference>
<gene>
    <name evidence="9" type="ORF">B0H94_11445</name>
</gene>
<evidence type="ECO:0000256" key="1">
    <source>
        <dbReference type="ARBA" id="ARBA00004651"/>
    </source>
</evidence>
<dbReference type="AlphaFoldDB" id="A0A2P8H8Q2"/>
<keyword evidence="10" id="KW-1185">Reference proteome</keyword>
<sequence length="384" mass="40882">MKFLKLVLPGITMIAVTYGLARFSFGLLLPDMSASLQMSEAVSGTISSLFYFAYCFTIVFSTVMTTREGPKRMILFAGLSAFIGLLFMAGTPNVWVLALGVLLAGGSTGLISPPYGAAISLWLQREQQGRANTWINSGTSLGIVLSGFGAIFLAPDWRLTYLIYAALALAVLIWNYYVIPPSYKRTKIRLEKGSLSVKGVQGANPLIISSLFLGVSTAAFWTFAPSFIEAAGSYSDWQLSTFWIMIGIFGILGGFSGFLVEKLGLPFAYKLGTLLIASASVLLAVDPADWMLAYASAGLFGGSYIFLTGILLVWGIHVFIENASLGIGLPFLLLALGQVFGSMLAGVFIDVWGFAPAFVIFGFVGAAAIFAGPAKNVMPNTSSG</sequence>
<keyword evidence="4 7" id="KW-0812">Transmembrane</keyword>
<evidence type="ECO:0000256" key="2">
    <source>
        <dbReference type="ARBA" id="ARBA00022448"/>
    </source>
</evidence>
<evidence type="ECO:0000256" key="5">
    <source>
        <dbReference type="ARBA" id="ARBA00022989"/>
    </source>
</evidence>
<dbReference type="InterPro" id="IPR020846">
    <property type="entry name" value="MFS_dom"/>
</dbReference>
<dbReference type="InterPro" id="IPR036259">
    <property type="entry name" value="MFS_trans_sf"/>
</dbReference>
<keyword evidence="5 7" id="KW-1133">Transmembrane helix</keyword>
<name>A0A2P8H8Q2_9BACI</name>
<keyword evidence="3" id="KW-1003">Cell membrane</keyword>
<evidence type="ECO:0000256" key="4">
    <source>
        <dbReference type="ARBA" id="ARBA00022692"/>
    </source>
</evidence>
<evidence type="ECO:0000256" key="3">
    <source>
        <dbReference type="ARBA" id="ARBA00022475"/>
    </source>
</evidence>
<feature type="transmembrane region" description="Helical" evidence="7">
    <location>
        <begin position="200"/>
        <end position="221"/>
    </location>
</feature>
<dbReference type="RefSeq" id="WP_106589642.1">
    <property type="nucleotide sequence ID" value="NZ_PYAV01000014.1"/>
</dbReference>
<dbReference type="OrthoDB" id="2957247at2"/>
<feature type="transmembrane region" description="Helical" evidence="7">
    <location>
        <begin position="96"/>
        <end position="122"/>
    </location>
</feature>
<dbReference type="SUPFAM" id="SSF103473">
    <property type="entry name" value="MFS general substrate transporter"/>
    <property type="match status" value="1"/>
</dbReference>
<comment type="subcellular location">
    <subcellularLocation>
        <location evidence="1">Cell membrane</location>
        <topology evidence="1">Multi-pass membrane protein</topology>
    </subcellularLocation>
</comment>
<evidence type="ECO:0000313" key="9">
    <source>
        <dbReference type="EMBL" id="PSL42571.1"/>
    </source>
</evidence>
<dbReference type="PANTHER" id="PTHR43124">
    <property type="entry name" value="PURINE EFFLUX PUMP PBUE"/>
    <property type="match status" value="1"/>
</dbReference>
<feature type="transmembrane region" description="Helical" evidence="7">
    <location>
        <begin position="73"/>
        <end position="90"/>
    </location>
</feature>
<dbReference type="InterPro" id="IPR050189">
    <property type="entry name" value="MFS_Efflux_Transporters"/>
</dbReference>
<feature type="transmembrane region" description="Helical" evidence="7">
    <location>
        <begin position="241"/>
        <end position="260"/>
    </location>
</feature>
<organism evidence="9 10">
    <name type="scientific">Salsuginibacillus halophilus</name>
    <dbReference type="NCBI Taxonomy" id="517424"/>
    <lineage>
        <taxon>Bacteria</taxon>
        <taxon>Bacillati</taxon>
        <taxon>Bacillota</taxon>
        <taxon>Bacilli</taxon>
        <taxon>Bacillales</taxon>
        <taxon>Bacillaceae</taxon>
        <taxon>Salsuginibacillus</taxon>
    </lineage>
</organism>
<feature type="transmembrane region" description="Helical" evidence="7">
    <location>
        <begin position="327"/>
        <end position="349"/>
    </location>
</feature>
<dbReference type="PROSITE" id="PS50850">
    <property type="entry name" value="MFS"/>
    <property type="match status" value="1"/>
</dbReference>
<dbReference type="InterPro" id="IPR011701">
    <property type="entry name" value="MFS"/>
</dbReference>
<evidence type="ECO:0000259" key="8">
    <source>
        <dbReference type="PROSITE" id="PS50850"/>
    </source>
</evidence>
<feature type="transmembrane region" description="Helical" evidence="7">
    <location>
        <begin position="291"/>
        <end position="315"/>
    </location>
</feature>
<evidence type="ECO:0000256" key="7">
    <source>
        <dbReference type="SAM" id="Phobius"/>
    </source>
</evidence>
<dbReference type="Gene3D" id="1.20.1250.20">
    <property type="entry name" value="MFS general substrate transporter like domains"/>
    <property type="match status" value="1"/>
</dbReference>
<feature type="transmembrane region" description="Helical" evidence="7">
    <location>
        <begin position="267"/>
        <end position="285"/>
    </location>
</feature>
<feature type="transmembrane region" description="Helical" evidence="7">
    <location>
        <begin position="134"/>
        <end position="155"/>
    </location>
</feature>